<dbReference type="InterPro" id="IPR043129">
    <property type="entry name" value="ATPase_NBD"/>
</dbReference>
<dbReference type="Pfam" id="PF00480">
    <property type="entry name" value="ROK"/>
    <property type="match status" value="1"/>
</dbReference>
<organism evidence="1">
    <name type="scientific">Oceanithermus profundus</name>
    <dbReference type="NCBI Taxonomy" id="187137"/>
    <lineage>
        <taxon>Bacteria</taxon>
        <taxon>Thermotogati</taxon>
        <taxon>Deinococcota</taxon>
        <taxon>Deinococci</taxon>
        <taxon>Thermales</taxon>
        <taxon>Thermaceae</taxon>
        <taxon>Oceanithermus</taxon>
    </lineage>
</organism>
<reference evidence="1" key="1">
    <citation type="journal article" date="2020" name="mSystems">
        <title>Genome- and Community-Level Interaction Insights into Carbon Utilization and Element Cycling Functions of Hydrothermarchaeota in Hydrothermal Sediment.</title>
        <authorList>
            <person name="Zhou Z."/>
            <person name="Liu Y."/>
            <person name="Xu W."/>
            <person name="Pan J."/>
            <person name="Luo Z.H."/>
            <person name="Li M."/>
        </authorList>
    </citation>
    <scope>NUCLEOTIDE SEQUENCE [LARGE SCALE GENOMIC DNA]</scope>
    <source>
        <strain evidence="1">HyVt-570</strain>
    </source>
</reference>
<evidence type="ECO:0000313" key="1">
    <source>
        <dbReference type="EMBL" id="HGY09584.1"/>
    </source>
</evidence>
<dbReference type="SUPFAM" id="SSF53067">
    <property type="entry name" value="Actin-like ATPase domain"/>
    <property type="match status" value="1"/>
</dbReference>
<name>A0A7C4VCH8_9DEIN</name>
<accession>A0A7C4VCH8</accession>
<dbReference type="PANTHER" id="PTHR18964">
    <property type="entry name" value="ROK (REPRESSOR, ORF, KINASE) FAMILY"/>
    <property type="match status" value="1"/>
</dbReference>
<dbReference type="PANTHER" id="PTHR18964:SF173">
    <property type="entry name" value="GLUCOKINASE"/>
    <property type="match status" value="1"/>
</dbReference>
<dbReference type="EMBL" id="DRPZ01000162">
    <property type="protein sequence ID" value="HGY09584.1"/>
    <property type="molecule type" value="Genomic_DNA"/>
</dbReference>
<dbReference type="Proteomes" id="UP000885759">
    <property type="component" value="Unassembled WGS sequence"/>
</dbReference>
<gene>
    <name evidence="1" type="ORF">ENK37_05980</name>
</gene>
<dbReference type="InterPro" id="IPR000600">
    <property type="entry name" value="ROK"/>
</dbReference>
<proteinExistence type="predicted"/>
<sequence>MATLGIDLGGTKIALGVLEADRLVYEARVATPTEGAEAVLQVMIAAATEAIAESPAPVRAVGVGSPGPIDFERGVVLFAPNIAGFREVELAGRLREALELPVRIENDANAAALAEHRLGAARGARSSLFVTVSTGIGGGLVADGRVWRGAFGQAGEFGHLTVLPGGPVCGCGQQGCLEAVASGRAMARDASYAYAEPMGAPELFDRWRAGEAKAARIVEAAAVYLGQALADAQKLWDPEVIVLGGGVAVGGGKAWLERVELAFAAHTEGWRRAPLRPAELGERAGVIGAALAAQEA</sequence>
<dbReference type="InterPro" id="IPR049874">
    <property type="entry name" value="ROK_cs"/>
</dbReference>
<dbReference type="PROSITE" id="PS01125">
    <property type="entry name" value="ROK"/>
    <property type="match status" value="1"/>
</dbReference>
<protein>
    <submittedName>
        <fullName evidence="1">ROK family protein</fullName>
    </submittedName>
</protein>
<dbReference type="Gene3D" id="3.30.420.40">
    <property type="match status" value="2"/>
</dbReference>
<dbReference type="AlphaFoldDB" id="A0A7C4VCH8"/>
<comment type="caution">
    <text evidence="1">The sequence shown here is derived from an EMBL/GenBank/DDBJ whole genome shotgun (WGS) entry which is preliminary data.</text>
</comment>